<dbReference type="SUPFAM" id="SSF50129">
    <property type="entry name" value="GroES-like"/>
    <property type="match status" value="1"/>
</dbReference>
<protein>
    <recommendedName>
        <fullName evidence="1">CRAL-TRIO domain-containing protein</fullName>
    </recommendedName>
</protein>
<dbReference type="Pfam" id="PF08240">
    <property type="entry name" value="ADH_N"/>
    <property type="match status" value="1"/>
</dbReference>
<dbReference type="InterPro" id="IPR011032">
    <property type="entry name" value="GroES-like_sf"/>
</dbReference>
<dbReference type="SMART" id="SM00516">
    <property type="entry name" value="SEC14"/>
    <property type="match status" value="1"/>
</dbReference>
<proteinExistence type="predicted"/>
<dbReference type="GO" id="GO:0071944">
    <property type="term" value="C:cell periphery"/>
    <property type="evidence" value="ECO:0007669"/>
    <property type="project" value="UniProtKB-ARBA"/>
</dbReference>
<dbReference type="InterPro" id="IPR036291">
    <property type="entry name" value="NAD(P)-bd_dom_sf"/>
</dbReference>
<comment type="caution">
    <text evidence="2">The sequence shown here is derived from an EMBL/GenBank/DDBJ whole genome shotgun (WGS) entry which is preliminary data.</text>
</comment>
<dbReference type="FunFam" id="3.40.525.10:FF:000013">
    <property type="entry name" value="Phosphatidylinositol transfer protein PDR16"/>
    <property type="match status" value="1"/>
</dbReference>
<dbReference type="SUPFAM" id="SSF52087">
    <property type="entry name" value="CRAL/TRIO domain"/>
    <property type="match status" value="1"/>
</dbReference>
<dbReference type="InterPro" id="IPR011074">
    <property type="entry name" value="CRAL/TRIO_N_dom"/>
</dbReference>
<dbReference type="CDD" id="cd00170">
    <property type="entry name" value="SEC14"/>
    <property type="match status" value="1"/>
</dbReference>
<dbReference type="GO" id="GO:0016491">
    <property type="term" value="F:oxidoreductase activity"/>
    <property type="evidence" value="ECO:0007669"/>
    <property type="project" value="InterPro"/>
</dbReference>
<accession>A0AAN6NJ51</accession>
<evidence type="ECO:0000259" key="1">
    <source>
        <dbReference type="PROSITE" id="PS50191"/>
    </source>
</evidence>
<dbReference type="EMBL" id="MU853753">
    <property type="protein sequence ID" value="KAK3945763.1"/>
    <property type="molecule type" value="Genomic_DNA"/>
</dbReference>
<evidence type="ECO:0000313" key="2">
    <source>
        <dbReference type="EMBL" id="KAK3945763.1"/>
    </source>
</evidence>
<dbReference type="Gene3D" id="3.40.50.720">
    <property type="entry name" value="NAD(P)-binding Rossmann-like Domain"/>
    <property type="match status" value="1"/>
</dbReference>
<dbReference type="PROSITE" id="PS50191">
    <property type="entry name" value="CRAL_TRIO"/>
    <property type="match status" value="1"/>
</dbReference>
<dbReference type="InterPro" id="IPR052578">
    <property type="entry name" value="PI_Transfer_CRAL-TRIO"/>
</dbReference>
<dbReference type="Gene3D" id="3.90.180.10">
    <property type="entry name" value="Medium-chain alcohol dehydrogenases, catalytic domain"/>
    <property type="match status" value="2"/>
</dbReference>
<dbReference type="SUPFAM" id="SSF46938">
    <property type="entry name" value="CRAL/TRIO N-terminal domain"/>
    <property type="match status" value="1"/>
</dbReference>
<reference evidence="3" key="1">
    <citation type="journal article" date="2023" name="Mol. Phylogenet. Evol.">
        <title>Genome-scale phylogeny and comparative genomics of the fungal order Sordariales.</title>
        <authorList>
            <person name="Hensen N."/>
            <person name="Bonometti L."/>
            <person name="Westerberg I."/>
            <person name="Brannstrom I.O."/>
            <person name="Guillou S."/>
            <person name="Cros-Aarteil S."/>
            <person name="Calhoun S."/>
            <person name="Haridas S."/>
            <person name="Kuo A."/>
            <person name="Mondo S."/>
            <person name="Pangilinan J."/>
            <person name="Riley R."/>
            <person name="LaButti K."/>
            <person name="Andreopoulos B."/>
            <person name="Lipzen A."/>
            <person name="Chen C."/>
            <person name="Yan M."/>
            <person name="Daum C."/>
            <person name="Ng V."/>
            <person name="Clum A."/>
            <person name="Steindorff A."/>
            <person name="Ohm R.A."/>
            <person name="Martin F."/>
            <person name="Silar P."/>
            <person name="Natvig D.O."/>
            <person name="Lalanne C."/>
            <person name="Gautier V."/>
            <person name="Ament-Velasquez S.L."/>
            <person name="Kruys A."/>
            <person name="Hutchinson M.I."/>
            <person name="Powell A.J."/>
            <person name="Barry K."/>
            <person name="Miller A.N."/>
            <person name="Grigoriev I.V."/>
            <person name="Debuchy R."/>
            <person name="Gladieux P."/>
            <person name="Hiltunen Thoren M."/>
            <person name="Johannesson H."/>
        </authorList>
    </citation>
    <scope>NUCLEOTIDE SEQUENCE [LARGE SCALE GENOMIC DNA]</scope>
    <source>
        <strain evidence="3">CBS 340.73</strain>
    </source>
</reference>
<dbReference type="InterPro" id="IPR013154">
    <property type="entry name" value="ADH-like_N"/>
</dbReference>
<feature type="domain" description="CRAL-TRIO" evidence="1">
    <location>
        <begin position="126"/>
        <end position="281"/>
    </location>
</feature>
<dbReference type="InterPro" id="IPR036273">
    <property type="entry name" value="CRAL/TRIO_N_dom_sf"/>
</dbReference>
<gene>
    <name evidence="2" type="ORF">QBC46DRAFT_455049</name>
</gene>
<dbReference type="PANTHER" id="PTHR45824:SF29">
    <property type="entry name" value="GH16843P"/>
    <property type="match status" value="1"/>
</dbReference>
<dbReference type="InterPro" id="IPR036865">
    <property type="entry name" value="CRAL-TRIO_dom_sf"/>
</dbReference>
<dbReference type="InterPro" id="IPR001251">
    <property type="entry name" value="CRAL-TRIO_dom"/>
</dbReference>
<dbReference type="SUPFAM" id="SSF51735">
    <property type="entry name" value="NAD(P)-binding Rossmann-fold domains"/>
    <property type="match status" value="1"/>
</dbReference>
<dbReference type="PANTHER" id="PTHR45824">
    <property type="entry name" value="GH16843P"/>
    <property type="match status" value="1"/>
</dbReference>
<dbReference type="Pfam" id="PF03765">
    <property type="entry name" value="CRAL_TRIO_N"/>
    <property type="match status" value="1"/>
</dbReference>
<dbReference type="SMART" id="SM00829">
    <property type="entry name" value="PKS_ER"/>
    <property type="match status" value="1"/>
</dbReference>
<dbReference type="AlphaFoldDB" id="A0AAN6NJ51"/>
<dbReference type="InterPro" id="IPR020843">
    <property type="entry name" value="ER"/>
</dbReference>
<name>A0AAN6NJ51_9PEZI</name>
<organism evidence="2 3">
    <name type="scientific">Diplogelasinospora grovesii</name>
    <dbReference type="NCBI Taxonomy" id="303347"/>
    <lineage>
        <taxon>Eukaryota</taxon>
        <taxon>Fungi</taxon>
        <taxon>Dikarya</taxon>
        <taxon>Ascomycota</taxon>
        <taxon>Pezizomycotina</taxon>
        <taxon>Sordariomycetes</taxon>
        <taxon>Sordariomycetidae</taxon>
        <taxon>Sordariales</taxon>
        <taxon>Diplogelasinosporaceae</taxon>
        <taxon>Diplogelasinospora</taxon>
    </lineage>
</organism>
<dbReference type="Gene3D" id="3.40.525.10">
    <property type="entry name" value="CRAL-TRIO lipid binding domain"/>
    <property type="match status" value="1"/>
</dbReference>
<dbReference type="GO" id="GO:0008289">
    <property type="term" value="F:lipid binding"/>
    <property type="evidence" value="ECO:0007669"/>
    <property type="project" value="UniProtKB-ARBA"/>
</dbReference>
<sequence>MATAATSQATAVDAVAEKTCEPLLVPLSAPTAESRPKERAALTADQQTKYDWLLEQVKSWKEVPSTKGKAGPLTDNEKFWLTRECLLRYLRATKWHQKEAEKRLLETLTWRREYGVGIDEELTPEHISPENETGKQIIVGYDKEGRVCHYLNPGRQNTEPSPRQVQHLVFMLERVIELMPPQQETLALLINFKQSKSRSNTAPGIGQAREVLHILQTHYPERLGKALIINVPWVVWGFFKLITPFIDPLTREKLKFNEDMRQYVPTEQLWTEFNGELQFEYDHSAYWPALNKLCTERREAKRQRWVAGGSQIGELEDYLAGAVEHRIPSIAVSNTIPFCLNVFSRSSTTLFTTPINTTTIYTTILPPSFVRGGLPRAALSLTTTHPIPTLPTQPSEEWILVRVSYAALNPGDVMYMNIIPQLARSKPAKTAAVPCYDFTGAVLDTTSAGTEGRFKKGDKVIGFLTIAHMMQTGTGALQETIAIPAKYAVHLPKGKEEKGAAGLLLAACTAAEQVIDYTEHEHIEDELAKRFGQQQPFDAVIDSYGNQTLFRHSSNYLKPDGVYSAAGVHATSYLHRHVIYSGVVILANNIWPVTPWLLGTGRVWKAASMMDPGLPLMERLVVAHFAKGELRVVVDSEWSFDRVLEAYDVLMSGHARGKILIKISS</sequence>
<dbReference type="SMART" id="SM01100">
    <property type="entry name" value="CRAL_TRIO_N"/>
    <property type="match status" value="1"/>
</dbReference>
<dbReference type="Pfam" id="PF13602">
    <property type="entry name" value="ADH_zinc_N_2"/>
    <property type="match status" value="1"/>
</dbReference>
<keyword evidence="3" id="KW-1185">Reference proteome</keyword>
<evidence type="ECO:0000313" key="3">
    <source>
        <dbReference type="Proteomes" id="UP001303473"/>
    </source>
</evidence>
<dbReference type="Proteomes" id="UP001303473">
    <property type="component" value="Unassembled WGS sequence"/>
</dbReference>
<dbReference type="GO" id="GO:0008526">
    <property type="term" value="F:phosphatidylinositol transfer activity"/>
    <property type="evidence" value="ECO:0007669"/>
    <property type="project" value="TreeGrafter"/>
</dbReference>
<dbReference type="Pfam" id="PF00650">
    <property type="entry name" value="CRAL_TRIO"/>
    <property type="match status" value="1"/>
</dbReference>